<dbReference type="Proteomes" id="UP000186879">
    <property type="component" value="Chromosome"/>
</dbReference>
<dbReference type="PROSITE" id="PS50987">
    <property type="entry name" value="HTH_ARSR_2"/>
    <property type="match status" value="1"/>
</dbReference>
<evidence type="ECO:0000259" key="1">
    <source>
        <dbReference type="PROSITE" id="PS50987"/>
    </source>
</evidence>
<dbReference type="PANTHER" id="PTHR38600:SF1">
    <property type="entry name" value="TRANSCRIPTIONAL REGULATORY PROTEIN"/>
    <property type="match status" value="1"/>
</dbReference>
<dbReference type="Proteomes" id="UP000198669">
    <property type="component" value="Unassembled WGS sequence"/>
</dbReference>
<dbReference type="PANTHER" id="PTHR38600">
    <property type="entry name" value="TRANSCRIPTIONAL REGULATORY PROTEIN"/>
    <property type="match status" value="1"/>
</dbReference>
<reference evidence="3 7" key="3">
    <citation type="submission" date="2018-10" db="EMBL/GenBank/DDBJ databases">
        <title>Cultivation of a novel Methanohalophilus strain from Kebrit Deep of the Red Sea and a genomic comparison of members of the genus Methanohalophilus.</title>
        <authorList>
            <person name="Guan Y."/>
            <person name="Ngugi D.K."/>
            <person name="Stingl U."/>
        </authorList>
    </citation>
    <scope>NUCLEOTIDE SEQUENCE [LARGE SCALE GENOMIC DNA]</scope>
    <source>
        <strain evidence="3 7">DSM 3094</strain>
    </source>
</reference>
<name>A0A1L3Q2H9_9EURY</name>
<dbReference type="STRING" id="2177.BHR79_05505"/>
<dbReference type="InterPro" id="IPR036390">
    <property type="entry name" value="WH_DNA-bd_sf"/>
</dbReference>
<dbReference type="EMBL" id="RJJG01000003">
    <property type="protein sequence ID" value="RNI09945.1"/>
    <property type="molecule type" value="Genomic_DNA"/>
</dbReference>
<dbReference type="Gene3D" id="1.10.10.10">
    <property type="entry name" value="Winged helix-like DNA-binding domain superfamily/Winged helix DNA-binding domain"/>
    <property type="match status" value="1"/>
</dbReference>
<gene>
    <name evidence="2" type="ORF">BHR79_05505</name>
    <name evidence="3" type="ORF">EFE40_04750</name>
    <name evidence="4" type="ORF">SAMN04515625_1808</name>
</gene>
<sequence>MSSMGCRIFHALGSETRIKILELLSSKEMHISEIARKLDISVPVVSKHVKVLEESELLERHIFGKSHVLKPNRRNIHLAVDSFAPIRHVEVEKGASLMEALRNVADIDVRKKGDREMIVSTDGEEGLFVYEIDGKFGDKNVNDCLLKDDTIVDWKKLEPVTRIRLDIHIKE</sequence>
<dbReference type="EMBL" id="CP017921">
    <property type="protein sequence ID" value="APH39001.1"/>
    <property type="molecule type" value="Genomic_DNA"/>
</dbReference>
<dbReference type="SMART" id="SM00418">
    <property type="entry name" value="HTH_ARSR"/>
    <property type="match status" value="1"/>
</dbReference>
<evidence type="ECO:0000313" key="2">
    <source>
        <dbReference type="EMBL" id="APH39001.1"/>
    </source>
</evidence>
<dbReference type="InterPro" id="IPR001845">
    <property type="entry name" value="HTH_ArsR_DNA-bd_dom"/>
</dbReference>
<evidence type="ECO:0000313" key="4">
    <source>
        <dbReference type="EMBL" id="SDW89542.1"/>
    </source>
</evidence>
<dbReference type="Pfam" id="PF01022">
    <property type="entry name" value="HTH_5"/>
    <property type="match status" value="1"/>
</dbReference>
<dbReference type="CDD" id="cd00090">
    <property type="entry name" value="HTH_ARSR"/>
    <property type="match status" value="1"/>
</dbReference>
<feature type="domain" description="HTH arsR-type" evidence="1">
    <location>
        <begin position="1"/>
        <end position="93"/>
    </location>
</feature>
<dbReference type="OrthoDB" id="9623at2157"/>
<dbReference type="PRINTS" id="PR00778">
    <property type="entry name" value="HTHARSR"/>
</dbReference>
<dbReference type="AlphaFoldDB" id="A0A1L3Q2H9"/>
<protein>
    <submittedName>
        <fullName evidence="2">ArsR family transcriptional regulator</fullName>
    </submittedName>
    <submittedName>
        <fullName evidence="4">Helix-turn-helix domain-containing protein</fullName>
    </submittedName>
</protein>
<dbReference type="SUPFAM" id="SSF46785">
    <property type="entry name" value="Winged helix' DNA-binding domain"/>
    <property type="match status" value="1"/>
</dbReference>
<dbReference type="EMBL" id="FNMU01000006">
    <property type="protein sequence ID" value="SDW89542.1"/>
    <property type="molecule type" value="Genomic_DNA"/>
</dbReference>
<accession>A0A1L3Q2H9</accession>
<dbReference type="NCBIfam" id="NF033788">
    <property type="entry name" value="HTH_metalloreg"/>
    <property type="match status" value="1"/>
</dbReference>
<dbReference type="KEGG" id="mhaz:BHR79_05505"/>
<dbReference type="InterPro" id="IPR036388">
    <property type="entry name" value="WH-like_DNA-bd_sf"/>
</dbReference>
<reference evidence="2 5" key="1">
    <citation type="submission" date="2016-10" db="EMBL/GenBank/DDBJ databases">
        <title>Methanohalophilus halophilus.</title>
        <authorList>
            <person name="L'haridon S."/>
        </authorList>
    </citation>
    <scope>NUCLEOTIDE SEQUENCE [LARGE SCALE GENOMIC DNA]</scope>
    <source>
        <strain evidence="2 5">Z-7982</strain>
    </source>
</reference>
<reference evidence="4 6" key="2">
    <citation type="submission" date="2016-10" db="EMBL/GenBank/DDBJ databases">
        <authorList>
            <person name="de Groot N.N."/>
        </authorList>
    </citation>
    <scope>NUCLEOTIDE SEQUENCE [LARGE SCALE GENOMIC DNA]</scope>
    <source>
        <strain evidence="4 6">Z-7982</strain>
    </source>
</reference>
<organism evidence="2 5">
    <name type="scientific">Methanohalophilus halophilus</name>
    <dbReference type="NCBI Taxonomy" id="2177"/>
    <lineage>
        <taxon>Archaea</taxon>
        <taxon>Methanobacteriati</taxon>
        <taxon>Methanobacteriota</taxon>
        <taxon>Stenosarchaea group</taxon>
        <taxon>Methanomicrobia</taxon>
        <taxon>Methanosarcinales</taxon>
        <taxon>Methanosarcinaceae</taxon>
        <taxon>Methanohalophilus</taxon>
    </lineage>
</organism>
<evidence type="ECO:0000313" key="7">
    <source>
        <dbReference type="Proteomes" id="UP000267921"/>
    </source>
</evidence>
<evidence type="ECO:0000313" key="3">
    <source>
        <dbReference type="EMBL" id="RNI09945.1"/>
    </source>
</evidence>
<keyword evidence="5" id="KW-1185">Reference proteome</keyword>
<proteinExistence type="predicted"/>
<dbReference type="GO" id="GO:0003700">
    <property type="term" value="F:DNA-binding transcription factor activity"/>
    <property type="evidence" value="ECO:0007669"/>
    <property type="project" value="InterPro"/>
</dbReference>
<evidence type="ECO:0000313" key="6">
    <source>
        <dbReference type="Proteomes" id="UP000198669"/>
    </source>
</evidence>
<dbReference type="RefSeq" id="WP_072561439.1">
    <property type="nucleotide sequence ID" value="NZ_CP017921.1"/>
</dbReference>
<dbReference type="InterPro" id="IPR011991">
    <property type="entry name" value="ArsR-like_HTH"/>
</dbReference>
<dbReference type="Proteomes" id="UP000267921">
    <property type="component" value="Unassembled WGS sequence"/>
</dbReference>
<evidence type="ECO:0000313" key="5">
    <source>
        <dbReference type="Proteomes" id="UP000186879"/>
    </source>
</evidence>
<dbReference type="GeneID" id="30583200"/>